<accession>A0A7C9LP06</accession>
<dbReference type="RefSeq" id="WP_157459631.1">
    <property type="nucleotide sequence ID" value="NZ_WQLB01000016.1"/>
</dbReference>
<dbReference type="Pfam" id="PF05099">
    <property type="entry name" value="TerB"/>
    <property type="match status" value="1"/>
</dbReference>
<gene>
    <name evidence="2" type="ORF">GO986_12445</name>
</gene>
<comment type="caution">
    <text evidence="2">The sequence shown here is derived from an EMBL/GenBank/DDBJ whole genome shotgun (WGS) entry which is preliminary data.</text>
</comment>
<dbReference type="Proteomes" id="UP000483286">
    <property type="component" value="Unassembled WGS sequence"/>
</dbReference>
<dbReference type="EMBL" id="WQLB01000016">
    <property type="protein sequence ID" value="MVN87576.1"/>
    <property type="molecule type" value="Genomic_DNA"/>
</dbReference>
<dbReference type="InterPro" id="IPR007791">
    <property type="entry name" value="DjlA_N"/>
</dbReference>
<name>A0A7C9LP06_9DEIO</name>
<dbReference type="SUPFAM" id="SSF158682">
    <property type="entry name" value="TerB-like"/>
    <property type="match status" value="1"/>
</dbReference>
<organism evidence="2 3">
    <name type="scientific">Deinococcus arboris</name>
    <dbReference type="NCBI Taxonomy" id="2682977"/>
    <lineage>
        <taxon>Bacteria</taxon>
        <taxon>Thermotogati</taxon>
        <taxon>Deinococcota</taxon>
        <taxon>Deinococci</taxon>
        <taxon>Deinococcales</taxon>
        <taxon>Deinococcaceae</taxon>
        <taxon>Deinococcus</taxon>
    </lineage>
</organism>
<dbReference type="Gene3D" id="1.10.3680.10">
    <property type="entry name" value="TerB-like"/>
    <property type="match status" value="1"/>
</dbReference>
<feature type="domain" description="Co-chaperone DjlA N-terminal" evidence="1">
    <location>
        <begin position="32"/>
        <end position="149"/>
    </location>
</feature>
<evidence type="ECO:0000313" key="2">
    <source>
        <dbReference type="EMBL" id="MVN87576.1"/>
    </source>
</evidence>
<dbReference type="CDD" id="cd07176">
    <property type="entry name" value="terB"/>
    <property type="match status" value="1"/>
</dbReference>
<evidence type="ECO:0000259" key="1">
    <source>
        <dbReference type="Pfam" id="PF05099"/>
    </source>
</evidence>
<sequence>MGFLNKLKKLAQDGSDLAQQNVARFQNAGFADATMAACALISAADGSVSPEERRKTAGFIMSSDKLKAFDTNKLRTRYDEYCGKLDTDFDFGKIELMQVVGKIKKPEEARAVIQLAIVIGNADGTFDEHEQKVVRELVHALKLDPAEFDL</sequence>
<protein>
    <submittedName>
        <fullName evidence="2">Tellurite resistance TerB</fullName>
    </submittedName>
</protein>
<keyword evidence="3" id="KW-1185">Reference proteome</keyword>
<dbReference type="InterPro" id="IPR029024">
    <property type="entry name" value="TerB-like"/>
</dbReference>
<dbReference type="AlphaFoldDB" id="A0A7C9LP06"/>
<proteinExistence type="predicted"/>
<reference evidence="2 3" key="1">
    <citation type="submission" date="2019-12" db="EMBL/GenBank/DDBJ databases">
        <title>Deinococcus sp. HMF7620 Genome sequencing and assembly.</title>
        <authorList>
            <person name="Kang H."/>
            <person name="Kim H."/>
            <person name="Joh K."/>
        </authorList>
    </citation>
    <scope>NUCLEOTIDE SEQUENCE [LARGE SCALE GENOMIC DNA]</scope>
    <source>
        <strain evidence="2 3">HMF7620</strain>
    </source>
</reference>
<evidence type="ECO:0000313" key="3">
    <source>
        <dbReference type="Proteomes" id="UP000483286"/>
    </source>
</evidence>